<dbReference type="PANTHER" id="PTHR22946:SF9">
    <property type="entry name" value="POLYKETIDE TRANSFERASE AF380"/>
    <property type="match status" value="1"/>
</dbReference>
<evidence type="ECO:0000313" key="3">
    <source>
        <dbReference type="EMBL" id="TQV85557.1"/>
    </source>
</evidence>
<accession>A0A545U7W6</accession>
<feature type="domain" description="BD-FAE-like" evidence="2">
    <location>
        <begin position="71"/>
        <end position="173"/>
    </location>
</feature>
<dbReference type="EMBL" id="VIKS01000012">
    <property type="protein sequence ID" value="TQV85557.1"/>
    <property type="molecule type" value="Genomic_DNA"/>
</dbReference>
<proteinExistence type="predicted"/>
<dbReference type="InterPro" id="IPR029058">
    <property type="entry name" value="AB_hydrolase_fold"/>
</dbReference>
<dbReference type="InterPro" id="IPR050261">
    <property type="entry name" value="FrsA_esterase"/>
</dbReference>
<dbReference type="Proteomes" id="UP000315439">
    <property type="component" value="Unassembled WGS sequence"/>
</dbReference>
<reference evidence="3 4" key="1">
    <citation type="submission" date="2019-07" db="EMBL/GenBank/DDBJ databases">
        <title>Draft genome for Aliikangiella sp. M105.</title>
        <authorList>
            <person name="Wang G."/>
        </authorList>
    </citation>
    <scope>NUCLEOTIDE SEQUENCE [LARGE SCALE GENOMIC DNA]</scope>
    <source>
        <strain evidence="3 4">M105</strain>
    </source>
</reference>
<evidence type="ECO:0000256" key="1">
    <source>
        <dbReference type="ARBA" id="ARBA00022801"/>
    </source>
</evidence>
<dbReference type="InterPro" id="IPR049492">
    <property type="entry name" value="BD-FAE-like_dom"/>
</dbReference>
<dbReference type="AlphaFoldDB" id="A0A545U7W6"/>
<evidence type="ECO:0000259" key="2">
    <source>
        <dbReference type="Pfam" id="PF20434"/>
    </source>
</evidence>
<dbReference type="RefSeq" id="WP_142933233.1">
    <property type="nucleotide sequence ID" value="NZ_ML660168.1"/>
</dbReference>
<sequence length="308" mass="34220">MHRKFDCIVTLIICVATGFLGATTISLDANAESSNYDPVTMDLVDIDSVYPPAFFELFIPVDKDKLTGFMLSANGKGPHPTIVLLHGLPGNEKNLDLAQSLRRAGFNILFFHYRGSWGSEGKYSFTTLHEDALAAFKFLKENAQRYRVDAEKISVVGHSFGGYAALRSATNEKSLACVTALSAANPAVIAKSERVNPDSRRYIGNYIDQLIMLDSFSGESAAMELVKHQNKMDTRNYGEKLRGKNVLLIVGEEDTVTPPKLQKENYARYSKINGLNVTAKFIPGDHAFSTSRIQMQRLVVNWMSNHCR</sequence>
<gene>
    <name evidence="3" type="ORF">FLL46_20585</name>
</gene>
<keyword evidence="4" id="KW-1185">Reference proteome</keyword>
<dbReference type="SUPFAM" id="SSF53474">
    <property type="entry name" value="alpha/beta-Hydrolases"/>
    <property type="match status" value="1"/>
</dbReference>
<dbReference type="PANTHER" id="PTHR22946">
    <property type="entry name" value="DIENELACTONE HYDROLASE DOMAIN-CONTAINING PROTEIN-RELATED"/>
    <property type="match status" value="1"/>
</dbReference>
<protein>
    <submittedName>
        <fullName evidence="3">Alpha/beta fold hydrolase</fullName>
    </submittedName>
</protein>
<evidence type="ECO:0000313" key="4">
    <source>
        <dbReference type="Proteomes" id="UP000315439"/>
    </source>
</evidence>
<keyword evidence="1 3" id="KW-0378">Hydrolase</keyword>
<dbReference type="GO" id="GO:0052689">
    <property type="term" value="F:carboxylic ester hydrolase activity"/>
    <property type="evidence" value="ECO:0007669"/>
    <property type="project" value="UniProtKB-ARBA"/>
</dbReference>
<dbReference type="Gene3D" id="3.40.50.1820">
    <property type="entry name" value="alpha/beta hydrolase"/>
    <property type="match status" value="1"/>
</dbReference>
<organism evidence="3 4">
    <name type="scientific">Aliikangiella coralliicola</name>
    <dbReference type="NCBI Taxonomy" id="2592383"/>
    <lineage>
        <taxon>Bacteria</taxon>
        <taxon>Pseudomonadati</taxon>
        <taxon>Pseudomonadota</taxon>
        <taxon>Gammaproteobacteria</taxon>
        <taxon>Oceanospirillales</taxon>
        <taxon>Pleioneaceae</taxon>
        <taxon>Aliikangiella</taxon>
    </lineage>
</organism>
<dbReference type="OrthoDB" id="9798884at2"/>
<name>A0A545U7W6_9GAMM</name>
<comment type="caution">
    <text evidence="3">The sequence shown here is derived from an EMBL/GenBank/DDBJ whole genome shotgun (WGS) entry which is preliminary data.</text>
</comment>
<dbReference type="Pfam" id="PF20434">
    <property type="entry name" value="BD-FAE"/>
    <property type="match status" value="1"/>
</dbReference>